<dbReference type="Proteomes" id="UP001597034">
    <property type="component" value="Unassembled WGS sequence"/>
</dbReference>
<dbReference type="RefSeq" id="WP_256399385.1">
    <property type="nucleotide sequence ID" value="NZ_JANHJR010000002.1"/>
</dbReference>
<evidence type="ECO:0000313" key="1">
    <source>
        <dbReference type="EMBL" id="MFD1644102.1"/>
    </source>
</evidence>
<sequence>MPCSRRSLLQRAGTVAGLAATVGAGCLSFGSASGYRLVPQDVDGTLADEFLVDDPVAVRAETRIDYDTGTKENWLAELFETGSVTAVQWPLVRPDDWGAETRPRPTFLRHDDAYHEVTTDRTRQVERERWLFAVQRADEEPPDSATVAGEPFGLSDRDREILQAALDAVYADNDGFLGEPDVDGLQPVQYHRDVDPGTSELVPEPPFDYVDYAGDTYRVVVEQRTVTVPERTFAVEQVASSRDALDSYADETVPDARFDRDALSEAARDVLDAAVESDPGSRYHEEPPLSDGLATVLDRLGIGDDLRPYDEYDERAVFRNAVASYDDDWYLFDLHVLA</sequence>
<dbReference type="PROSITE" id="PS51318">
    <property type="entry name" value="TAT"/>
    <property type="match status" value="1"/>
</dbReference>
<comment type="caution">
    <text evidence="1">The sequence shown here is derived from an EMBL/GenBank/DDBJ whole genome shotgun (WGS) entry which is preliminary data.</text>
</comment>
<evidence type="ECO:0008006" key="3">
    <source>
        <dbReference type="Google" id="ProtNLM"/>
    </source>
</evidence>
<dbReference type="InterPro" id="IPR006311">
    <property type="entry name" value="TAT_signal"/>
</dbReference>
<keyword evidence="2" id="KW-1185">Reference proteome</keyword>
<dbReference type="AlphaFoldDB" id="A0ABD6DDR3"/>
<organism evidence="1 2">
    <name type="scientific">Haloarchaeobius litoreus</name>
    <dbReference type="NCBI Taxonomy" id="755306"/>
    <lineage>
        <taxon>Archaea</taxon>
        <taxon>Methanobacteriati</taxon>
        <taxon>Methanobacteriota</taxon>
        <taxon>Stenosarchaea group</taxon>
        <taxon>Halobacteria</taxon>
        <taxon>Halobacteriales</taxon>
        <taxon>Halorubellaceae</taxon>
        <taxon>Haloarchaeobius</taxon>
    </lineage>
</organism>
<name>A0ABD6DDR3_9EURY</name>
<accession>A0ABD6DDR3</accession>
<proteinExistence type="predicted"/>
<reference evidence="1 2" key="1">
    <citation type="journal article" date="2019" name="Int. J. Syst. Evol. Microbiol.">
        <title>The Global Catalogue of Microorganisms (GCM) 10K type strain sequencing project: providing services to taxonomists for standard genome sequencing and annotation.</title>
        <authorList>
            <consortium name="The Broad Institute Genomics Platform"/>
            <consortium name="The Broad Institute Genome Sequencing Center for Infectious Disease"/>
            <person name="Wu L."/>
            <person name="Ma J."/>
        </authorList>
    </citation>
    <scope>NUCLEOTIDE SEQUENCE [LARGE SCALE GENOMIC DNA]</scope>
    <source>
        <strain evidence="1 2">CGMCC 1.10390</strain>
    </source>
</reference>
<dbReference type="EMBL" id="JBHUDO010000001">
    <property type="protein sequence ID" value="MFD1644102.1"/>
    <property type="molecule type" value="Genomic_DNA"/>
</dbReference>
<dbReference type="PROSITE" id="PS51257">
    <property type="entry name" value="PROKAR_LIPOPROTEIN"/>
    <property type="match status" value="1"/>
</dbReference>
<evidence type="ECO:0000313" key="2">
    <source>
        <dbReference type="Proteomes" id="UP001597034"/>
    </source>
</evidence>
<gene>
    <name evidence="1" type="ORF">ACFSBL_00230</name>
</gene>
<protein>
    <recommendedName>
        <fullName evidence="3">Tat (Twin-arginine translocation) pathway signal sequence</fullName>
    </recommendedName>
</protein>